<evidence type="ECO:0000256" key="3">
    <source>
        <dbReference type="SAM" id="MobiDB-lite"/>
    </source>
</evidence>
<evidence type="ECO:0000259" key="4">
    <source>
        <dbReference type="Pfam" id="PF00248"/>
    </source>
</evidence>
<evidence type="ECO:0000313" key="6">
    <source>
        <dbReference type="Proteomes" id="UP001385951"/>
    </source>
</evidence>
<keyword evidence="1" id="KW-0521">NADP</keyword>
<comment type="similarity">
    <text evidence="2">Belongs to the aldo/keto reductase family. Aldo/keto reductase 2 subfamily.</text>
</comment>
<accession>A0AAW0GXU3</accession>
<dbReference type="EMBL" id="JASBNA010000001">
    <property type="protein sequence ID" value="KAK7696110.1"/>
    <property type="molecule type" value="Genomic_DNA"/>
</dbReference>
<dbReference type="SUPFAM" id="SSF51430">
    <property type="entry name" value="NAD(P)-linked oxidoreductase"/>
    <property type="match status" value="1"/>
</dbReference>
<keyword evidence="6" id="KW-1185">Reference proteome</keyword>
<sequence>MQPAADPPSRLARYRRLAPSAGVFVSPICFGGMSIGDQWPGIGAGDKEESFKLLDAYGDAGGNFIDTANMYQNGRSEEIIGEWMEARQNRSEIVLATKYAGQWQRHNSAVKSQASYVGTSYKSMYESLEGSLKKLRTSYVDIFYVHFWDYTSSIEEVMNGLHTLVALGKVLYLGISDAPAWIVSEANRYAKDHGKTPFVIYQGAWNVCTRDMERDLIPMCRAHGMAIAPWNVLFQGKIRTDEEEEERRKSGAKGRTGAGSTWERTEDQKKVCKVLEKIVQETGAKNLRSVAIAYVMQKTTHVFPILGVKTVEQFETNLDALNVALTDDHIRQIEDTIPWDSGFPHNMLGDGTVTNSNLRSVIWYQQDPLPQPFRP</sequence>
<feature type="region of interest" description="Disordered" evidence="3">
    <location>
        <begin position="243"/>
        <end position="264"/>
    </location>
</feature>
<evidence type="ECO:0000256" key="1">
    <source>
        <dbReference type="ARBA" id="ARBA00022857"/>
    </source>
</evidence>
<evidence type="ECO:0000313" key="5">
    <source>
        <dbReference type="EMBL" id="KAK7696110.1"/>
    </source>
</evidence>
<proteinExistence type="inferred from homology"/>
<dbReference type="Gene3D" id="3.20.20.100">
    <property type="entry name" value="NADP-dependent oxidoreductase domain"/>
    <property type="match status" value="1"/>
</dbReference>
<dbReference type="InterPro" id="IPR050523">
    <property type="entry name" value="AKR_Detox_Biosynth"/>
</dbReference>
<dbReference type="PANTHER" id="PTHR43364">
    <property type="entry name" value="NADH-SPECIFIC METHYLGLYOXAL REDUCTASE-RELATED"/>
    <property type="match status" value="1"/>
</dbReference>
<dbReference type="PANTHER" id="PTHR43364:SF7">
    <property type="entry name" value="NADP-DEPENDENT OXIDOREDUCTASE DOMAIN-CONTAINING PROTEIN-RELATED"/>
    <property type="match status" value="1"/>
</dbReference>
<organism evidence="5 6">
    <name type="scientific">Cerrena zonata</name>
    <dbReference type="NCBI Taxonomy" id="2478898"/>
    <lineage>
        <taxon>Eukaryota</taxon>
        <taxon>Fungi</taxon>
        <taxon>Dikarya</taxon>
        <taxon>Basidiomycota</taxon>
        <taxon>Agaricomycotina</taxon>
        <taxon>Agaricomycetes</taxon>
        <taxon>Polyporales</taxon>
        <taxon>Cerrenaceae</taxon>
        <taxon>Cerrena</taxon>
    </lineage>
</organism>
<feature type="domain" description="NADP-dependent oxidoreductase" evidence="4">
    <location>
        <begin position="27"/>
        <end position="335"/>
    </location>
</feature>
<reference evidence="5 6" key="1">
    <citation type="submission" date="2022-09" db="EMBL/GenBank/DDBJ databases">
        <authorList>
            <person name="Palmer J.M."/>
        </authorList>
    </citation>
    <scope>NUCLEOTIDE SEQUENCE [LARGE SCALE GENOMIC DNA]</scope>
    <source>
        <strain evidence="5 6">DSM 7382</strain>
    </source>
</reference>
<evidence type="ECO:0000256" key="2">
    <source>
        <dbReference type="ARBA" id="ARBA00038157"/>
    </source>
</evidence>
<dbReference type="Proteomes" id="UP001385951">
    <property type="component" value="Unassembled WGS sequence"/>
</dbReference>
<comment type="caution">
    <text evidence="5">The sequence shown here is derived from an EMBL/GenBank/DDBJ whole genome shotgun (WGS) entry which is preliminary data.</text>
</comment>
<dbReference type="InterPro" id="IPR036812">
    <property type="entry name" value="NAD(P)_OxRdtase_dom_sf"/>
</dbReference>
<name>A0AAW0GXU3_9APHY</name>
<dbReference type="Pfam" id="PF00248">
    <property type="entry name" value="Aldo_ket_red"/>
    <property type="match status" value="1"/>
</dbReference>
<gene>
    <name evidence="5" type="ORF">QCA50_000753</name>
</gene>
<dbReference type="InterPro" id="IPR023210">
    <property type="entry name" value="NADP_OxRdtase_dom"/>
</dbReference>
<dbReference type="AlphaFoldDB" id="A0AAW0GXU3"/>
<protein>
    <recommendedName>
        <fullName evidence="4">NADP-dependent oxidoreductase domain-containing protein</fullName>
    </recommendedName>
</protein>